<name>A0ABX8Z963_9NEIS</name>
<dbReference type="Pfam" id="PF02657">
    <property type="entry name" value="SufE"/>
    <property type="match status" value="1"/>
</dbReference>
<evidence type="ECO:0000256" key="1">
    <source>
        <dbReference type="ARBA" id="ARBA00010282"/>
    </source>
</evidence>
<gene>
    <name evidence="3" type="ORF">K4H28_06120</name>
</gene>
<comment type="similarity">
    <text evidence="1">Belongs to the SufE family.</text>
</comment>
<dbReference type="Proteomes" id="UP000825679">
    <property type="component" value="Chromosome"/>
</dbReference>
<sequence length="143" mass="16259">MSNLPHHPFGTEISLSDLSNRLSQAQGWEAKNRLLVQLARELPEFPVEMRDNEHRVSGCESQVWLWLERKDDCYLLAADSDSKVIKGLLTLILAAYHDKSATDIQNFDFTAWLNELGLQRFLSASRGNGLKAIVTHIKQHSNM</sequence>
<dbReference type="RefSeq" id="WP_221007489.1">
    <property type="nucleotide sequence ID" value="NZ_CP081150.1"/>
</dbReference>
<dbReference type="Gene3D" id="3.90.1010.10">
    <property type="match status" value="1"/>
</dbReference>
<evidence type="ECO:0000313" key="3">
    <source>
        <dbReference type="EMBL" id="QZA78970.1"/>
    </source>
</evidence>
<feature type="domain" description="Fe-S metabolism associated" evidence="2">
    <location>
        <begin position="21"/>
        <end position="139"/>
    </location>
</feature>
<evidence type="ECO:0000259" key="2">
    <source>
        <dbReference type="Pfam" id="PF02657"/>
    </source>
</evidence>
<dbReference type="EMBL" id="CP081150">
    <property type="protein sequence ID" value="QZA78970.1"/>
    <property type="molecule type" value="Genomic_DNA"/>
</dbReference>
<dbReference type="PANTHER" id="PTHR43597:SF5">
    <property type="entry name" value="SUFE-LIKE PROTEIN 2, CHLOROPLASTIC"/>
    <property type="match status" value="1"/>
</dbReference>
<keyword evidence="4" id="KW-1185">Reference proteome</keyword>
<organism evidence="3 4">
    <name type="scientific">Deefgea tanakiae</name>
    <dbReference type="NCBI Taxonomy" id="2865840"/>
    <lineage>
        <taxon>Bacteria</taxon>
        <taxon>Pseudomonadati</taxon>
        <taxon>Pseudomonadota</taxon>
        <taxon>Betaproteobacteria</taxon>
        <taxon>Neisseriales</taxon>
        <taxon>Chitinibacteraceae</taxon>
        <taxon>Deefgea</taxon>
    </lineage>
</organism>
<dbReference type="PANTHER" id="PTHR43597">
    <property type="entry name" value="SULFUR ACCEPTOR PROTEIN CSDE"/>
    <property type="match status" value="1"/>
</dbReference>
<protein>
    <submittedName>
        <fullName evidence="3">SufE family protein</fullName>
    </submittedName>
</protein>
<dbReference type="SUPFAM" id="SSF82649">
    <property type="entry name" value="SufE/NifU"/>
    <property type="match status" value="1"/>
</dbReference>
<proteinExistence type="inferred from homology"/>
<accession>A0ABX8Z963</accession>
<reference evidence="3 4" key="1">
    <citation type="submission" date="2021-08" db="EMBL/GenBank/DDBJ databases">
        <title>complete genome sequencing of Deefgea sp. D25.</title>
        <authorList>
            <person name="Bae J.-W."/>
            <person name="Gim D.-H."/>
        </authorList>
    </citation>
    <scope>NUCLEOTIDE SEQUENCE [LARGE SCALE GENOMIC DNA]</scope>
    <source>
        <strain evidence="3 4">D25</strain>
    </source>
</reference>
<dbReference type="InterPro" id="IPR003808">
    <property type="entry name" value="Fe-S_metab-assoc_dom"/>
</dbReference>
<evidence type="ECO:0000313" key="4">
    <source>
        <dbReference type="Proteomes" id="UP000825679"/>
    </source>
</evidence>